<organism evidence="14">
    <name type="scientific">Brassica napus</name>
    <name type="common">Rape</name>
    <dbReference type="NCBI Taxonomy" id="3708"/>
    <lineage>
        <taxon>Eukaryota</taxon>
        <taxon>Viridiplantae</taxon>
        <taxon>Streptophyta</taxon>
        <taxon>Embryophyta</taxon>
        <taxon>Tracheophyta</taxon>
        <taxon>Spermatophyta</taxon>
        <taxon>Magnoliopsida</taxon>
        <taxon>eudicotyledons</taxon>
        <taxon>Gunneridae</taxon>
        <taxon>Pentapetalae</taxon>
        <taxon>rosids</taxon>
        <taxon>malvids</taxon>
        <taxon>Brassicales</taxon>
        <taxon>Brassicaceae</taxon>
        <taxon>Brassiceae</taxon>
        <taxon>Brassica</taxon>
    </lineage>
</organism>
<dbReference type="PROSITE" id="PS50089">
    <property type="entry name" value="ZF_RING_2"/>
    <property type="match status" value="1"/>
</dbReference>
<dbReference type="CDD" id="cd00519">
    <property type="entry name" value="Lipase_3"/>
    <property type="match status" value="2"/>
</dbReference>
<feature type="chain" id="PRO_5033053731" evidence="10">
    <location>
        <begin position="23"/>
        <end position="949"/>
    </location>
</feature>
<dbReference type="GO" id="GO:0005634">
    <property type="term" value="C:nucleus"/>
    <property type="evidence" value="ECO:0007669"/>
    <property type="project" value="UniProtKB-SubCell"/>
</dbReference>
<dbReference type="SUPFAM" id="SSF53474">
    <property type="entry name" value="alpha/beta-Hydrolases"/>
    <property type="match status" value="2"/>
</dbReference>
<dbReference type="InterPro" id="IPR001841">
    <property type="entry name" value="Znf_RING"/>
</dbReference>
<keyword evidence="7" id="KW-0862">Zinc</keyword>
<evidence type="ECO:0000256" key="5">
    <source>
        <dbReference type="ARBA" id="ARBA00022786"/>
    </source>
</evidence>
<keyword evidence="4 9" id="KW-0863">Zinc-finger</keyword>
<dbReference type="InterPro" id="IPR037274">
    <property type="entry name" value="Znf_CHY_sf"/>
</dbReference>
<dbReference type="InterPro" id="IPR017921">
    <property type="entry name" value="Znf_CTCHY"/>
</dbReference>
<feature type="domain" description="RING-type" evidence="11">
    <location>
        <begin position="835"/>
        <end position="878"/>
    </location>
</feature>
<dbReference type="SUPFAM" id="SSF161245">
    <property type="entry name" value="Zinc hairpin stack"/>
    <property type="match status" value="1"/>
</dbReference>
<dbReference type="PROSITE" id="PS51270">
    <property type="entry name" value="ZF_CTCHY"/>
    <property type="match status" value="1"/>
</dbReference>
<dbReference type="SUPFAM" id="SSF57850">
    <property type="entry name" value="RING/U-box"/>
    <property type="match status" value="1"/>
</dbReference>
<evidence type="ECO:0000256" key="6">
    <source>
        <dbReference type="ARBA" id="ARBA00022801"/>
    </source>
</evidence>
<dbReference type="PANTHER" id="PTHR45856:SF11">
    <property type="entry name" value="FUNGAL LIPASE-LIKE DOMAIN-CONTAINING PROTEIN"/>
    <property type="match status" value="1"/>
</dbReference>
<dbReference type="GO" id="GO:0006629">
    <property type="term" value="P:lipid metabolic process"/>
    <property type="evidence" value="ECO:0007669"/>
    <property type="project" value="InterPro"/>
</dbReference>
<dbReference type="InterPro" id="IPR008913">
    <property type="entry name" value="Znf_CHY"/>
</dbReference>
<accession>A0A816J485</accession>
<dbReference type="Pfam" id="PF14599">
    <property type="entry name" value="zinc_ribbon_6"/>
    <property type="match status" value="1"/>
</dbReference>
<proteinExistence type="predicted"/>
<evidence type="ECO:0000313" key="14">
    <source>
        <dbReference type="EMBL" id="CAF1779420.1"/>
    </source>
</evidence>
<evidence type="ECO:0000259" key="13">
    <source>
        <dbReference type="PROSITE" id="PS51270"/>
    </source>
</evidence>
<evidence type="ECO:0000256" key="4">
    <source>
        <dbReference type="ARBA" id="ARBA00022771"/>
    </source>
</evidence>
<dbReference type="FunFam" id="2.20.28.10:FF:000009">
    <property type="entry name" value="RING finger and CHY zinc finger domain-containing protein 1"/>
    <property type="match status" value="1"/>
</dbReference>
<evidence type="ECO:0000256" key="1">
    <source>
        <dbReference type="ARBA" id="ARBA00004123"/>
    </source>
</evidence>
<feature type="domain" description="CTCHY-type" evidence="13">
    <location>
        <begin position="770"/>
        <end position="834"/>
    </location>
</feature>
<dbReference type="Gene3D" id="2.20.28.10">
    <property type="match status" value="1"/>
</dbReference>
<gene>
    <name evidence="14" type="ORF">DARMORV10_C09P57820.1</name>
</gene>
<dbReference type="Pfam" id="PF05495">
    <property type="entry name" value="zf-CHY"/>
    <property type="match status" value="1"/>
</dbReference>
<dbReference type="Pfam" id="PF13639">
    <property type="entry name" value="zf-RING_2"/>
    <property type="match status" value="1"/>
</dbReference>
<dbReference type="InterPro" id="IPR029058">
    <property type="entry name" value="AB_hydrolase_fold"/>
</dbReference>
<dbReference type="GO" id="GO:0016787">
    <property type="term" value="F:hydrolase activity"/>
    <property type="evidence" value="ECO:0007669"/>
    <property type="project" value="UniProtKB-KW"/>
</dbReference>
<evidence type="ECO:0000259" key="11">
    <source>
        <dbReference type="PROSITE" id="PS50089"/>
    </source>
</evidence>
<evidence type="ECO:0000256" key="9">
    <source>
        <dbReference type="PROSITE-ProRule" id="PRU00601"/>
    </source>
</evidence>
<keyword evidence="8" id="KW-0539">Nucleus</keyword>
<dbReference type="InterPro" id="IPR039512">
    <property type="entry name" value="RCHY1_zinc-ribbon"/>
</dbReference>
<dbReference type="Gene3D" id="3.40.50.1820">
    <property type="entry name" value="alpha/beta hydrolase"/>
    <property type="match status" value="2"/>
</dbReference>
<evidence type="ECO:0000256" key="2">
    <source>
        <dbReference type="ARBA" id="ARBA00004906"/>
    </source>
</evidence>
<dbReference type="InterPro" id="IPR051218">
    <property type="entry name" value="Sec_MonoDiacylglyc_Lipase"/>
</dbReference>
<keyword evidence="3" id="KW-0479">Metal-binding</keyword>
<evidence type="ECO:0000256" key="10">
    <source>
        <dbReference type="SAM" id="SignalP"/>
    </source>
</evidence>
<dbReference type="Pfam" id="PF01764">
    <property type="entry name" value="Lipase_3"/>
    <property type="match status" value="2"/>
</dbReference>
<keyword evidence="10" id="KW-0732">Signal</keyword>
<evidence type="ECO:0000259" key="12">
    <source>
        <dbReference type="PROSITE" id="PS51266"/>
    </source>
</evidence>
<dbReference type="InterPro" id="IPR037275">
    <property type="entry name" value="Znf_CTCHY_sf"/>
</dbReference>
<keyword evidence="5" id="KW-0833">Ubl conjugation pathway</keyword>
<dbReference type="InterPro" id="IPR013083">
    <property type="entry name" value="Znf_RING/FYVE/PHD"/>
</dbReference>
<dbReference type="InterPro" id="IPR002921">
    <property type="entry name" value="Fungal_lipase-type"/>
</dbReference>
<evidence type="ECO:0000256" key="7">
    <source>
        <dbReference type="ARBA" id="ARBA00022833"/>
    </source>
</evidence>
<dbReference type="GO" id="GO:0008270">
    <property type="term" value="F:zinc ion binding"/>
    <property type="evidence" value="ECO:0007669"/>
    <property type="project" value="UniProtKB-KW"/>
</dbReference>
<dbReference type="CDD" id="cd16464">
    <property type="entry name" value="RING-H2_Pirh2-like"/>
    <property type="match status" value="1"/>
</dbReference>
<name>A0A816J485_BRANA</name>
<dbReference type="EMBL" id="HG994373">
    <property type="protein sequence ID" value="CAF1779420.1"/>
    <property type="molecule type" value="Genomic_DNA"/>
</dbReference>
<dbReference type="AlphaFoldDB" id="A0A816J485"/>
<dbReference type="SMART" id="SM00184">
    <property type="entry name" value="RING"/>
    <property type="match status" value="1"/>
</dbReference>
<dbReference type="Gene3D" id="3.30.40.10">
    <property type="entry name" value="Zinc/RING finger domain, C3HC4 (zinc finger)"/>
    <property type="match status" value="1"/>
</dbReference>
<reference evidence="14" key="1">
    <citation type="submission" date="2021-01" db="EMBL/GenBank/DDBJ databases">
        <authorList>
            <consortium name="Genoscope - CEA"/>
            <person name="William W."/>
        </authorList>
    </citation>
    <scope>NUCLEOTIDE SEQUENCE</scope>
</reference>
<comment type="pathway">
    <text evidence="2">Protein modification; protein ubiquitination.</text>
</comment>
<feature type="domain" description="CHY-type" evidence="12">
    <location>
        <begin position="693"/>
        <end position="768"/>
    </location>
</feature>
<comment type="subcellular location">
    <subcellularLocation>
        <location evidence="1">Nucleus</location>
    </subcellularLocation>
</comment>
<keyword evidence="6" id="KW-0378">Hydrolase</keyword>
<evidence type="ECO:0000256" key="8">
    <source>
        <dbReference type="ARBA" id="ARBA00023242"/>
    </source>
</evidence>
<feature type="signal peptide" evidence="10">
    <location>
        <begin position="1"/>
        <end position="22"/>
    </location>
</feature>
<evidence type="ECO:0000256" key="3">
    <source>
        <dbReference type="ARBA" id="ARBA00022723"/>
    </source>
</evidence>
<dbReference type="SUPFAM" id="SSF161219">
    <property type="entry name" value="CHY zinc finger-like"/>
    <property type="match status" value="1"/>
</dbReference>
<dbReference type="PROSITE" id="PS51266">
    <property type="entry name" value="ZF_CHY"/>
    <property type="match status" value="1"/>
</dbReference>
<dbReference type="PANTHER" id="PTHR45856">
    <property type="entry name" value="ALPHA/BETA-HYDROLASES SUPERFAMILY PROTEIN"/>
    <property type="match status" value="1"/>
</dbReference>
<dbReference type="Proteomes" id="UP001295469">
    <property type="component" value="Chromosome C09"/>
</dbReference>
<sequence length="949" mass="108085">MGQKRWLFLLAIFAVLLAFTSGRGVLKLKSDDGQHVYNHTLTLTLVEYASAVYVSDLTELFNWTCERCNGLTKGFEVIEIIFDVEHCLQAYVGVAKDLNAIIIAFRGTQEHSIQNWVSDLFWKQLDLNYPDMPDAMVHHGFYSAYHNTTLRPAVLGAVQRAKISYGANINIIVTGHSMGGAMAAFCGLDLVVNEGEENVQVMTFGQPRVGNAAFASYYSLLVPNTFRITHEHDMVPHLPPFYHIFPQKTYHHFPTEVWVRDLGFSSLVLASVEKVCDNTGEDPTCSRSVVGNSISDHLKYFGIDLRCETWRQCTIVMSHEMDRFSRKDSKGNLVMSRTLPSTTVNETEALLENVFVWLKMEQKSWVFLLAIFACLLFFSRGRVLKWKTDDDSPVYNHTLALTLVEYTSAVYMSDLTELFTWTCERCNGLTKGFQVIEIIVDIEHCLQGYVGVAKDLNAIVIAFRGTQEHSIQNWVSDLFWKQLDLNYPDMPDAMVHHGFYSAYHNTTVRPAVLDAVKRAKKFYGENIKIMVTGHSMGGAMAAFCGLDLVVNEGYENVQVMTFGQPRIGNAAFASYYSLLVPNTFRITHDRDIVPHLPPFFYLFPQKTYHHFPTEVWVRDLSVLKIVRFGIEKVCDNTGEDPTCCRSVMGSSISDHLTYFGVEMIHLSLSLSLSLSALSPPVLMEASPNDRLHFGVMAFGCDHYNRRCQIRAPCCNEVFPCRHCHNESTSTLRNIYDRHELVRQDVKQVICSVCDTEQPVAQVCTNCGVNMGEYFCDICKFYDDNTAKEQFHCDDCGICRVGGRENFFHCKKCGSCYAIGLRNNHRCVEDSMRHHCPICYEYLFDSLKDTTVMKCGHTMHFECYHEMLKRDKFCCPICSRSVIDMSKTWQRMDEEIEATSMPSDYRDKKVWILCNDCNDTTEVNFHIIGQKCGHCRSYNTRAVGPPVLPQ</sequence>
<protein>
    <submittedName>
        <fullName evidence="14">(rape) hypothetical protein</fullName>
    </submittedName>
</protein>